<dbReference type="Gene3D" id="2.60.40.4100">
    <property type="entry name" value="Zona pellucida, ZP-C domain"/>
    <property type="match status" value="1"/>
</dbReference>
<comment type="similarity">
    <text evidence="2">Belongs to the ZP domain family. ZPB subfamily.</text>
</comment>
<dbReference type="PROSITE" id="PS00025">
    <property type="entry name" value="P_TREFOIL_1"/>
    <property type="match status" value="1"/>
</dbReference>
<feature type="compositionally biased region" description="Polar residues" evidence="16">
    <location>
        <begin position="44"/>
        <end position="55"/>
    </location>
</feature>
<keyword evidence="13" id="KW-0278">Fertilization</keyword>
<dbReference type="HOGENOM" id="CLU_034433_0_0_1"/>
<evidence type="ECO:0000256" key="11">
    <source>
        <dbReference type="ARBA" id="ARBA00023157"/>
    </source>
</evidence>
<dbReference type="InterPro" id="IPR017957">
    <property type="entry name" value="P_trefoil_CS"/>
</dbReference>
<evidence type="ECO:0000256" key="14">
    <source>
        <dbReference type="ARBA" id="ARBA00024183"/>
    </source>
</evidence>
<sequence>MWKGWGGRETADGLRSAGPPPSPGSLPTAHLQPQFPGKLPPPFQSHSCGTESQGQGPRAAFCLPQPLGQEFHHSPWWPGGSATTWGYRVALLLLVATLGLGRQLQPDPGLPGLRHSYDCGIKGMQLLVFPRPGQTLRFKVVDEFGNRFDVNNCSICYHWVTSRPQEPAVFSADYRGCHVLEKDGRFHLRVFMEAVLPDGRVDVAQDTTLICPKPDHSWTPDSQLAPPTMFSVSTPQTLPSLPTSGHTSPGSGHAFPSPLDPGHSSVHPTPALPSPGPGPVLATLAQPHWGPLEHWDVNKPDYIGTHPSQEQCQVASGHLPCIVRRTSKEACQRAGCCYDNTREVPCYYGNTATLQCFRDGYFILVVSQEVALTHRITLANVHLAYAPTSCSPTQHTEAFVVFYFPLTHCGTTVQVAGDQLIYENWLVSGIHVRKGPQGSITRDSTFQLHVRCVFNASDFLPIRASIFPPPSPAPVTQPGPLRLELRIAKDETFSSYYGEDDYPIVRLLREPVHVEVRLLQRTDPNLVLLLHQCWGAPSANPFQQPQWPILSDGCPFEGDSYRTQMVALDGATPFQSHYQRFTVATFALLDSGSQRALRGPVYLFCSASACHSSGMETCSTVCSAGTARQRRSSGHRNDTARPQDIVSSPGPVGFEDSYGQEPTLGPTDSNGNSSLRPLLWMVLLLPAVALVLGFGVFVGLSQTWVQKLWENSEWAQ</sequence>
<dbReference type="GO" id="GO:0032190">
    <property type="term" value="F:acrosin binding"/>
    <property type="evidence" value="ECO:0007669"/>
    <property type="project" value="TreeGrafter"/>
</dbReference>
<keyword evidence="9 17" id="KW-1133">Transmembrane helix</keyword>
<organism evidence="20 21">
    <name type="scientific">Papio anubis</name>
    <name type="common">Olive baboon</name>
    <dbReference type="NCBI Taxonomy" id="9555"/>
    <lineage>
        <taxon>Eukaryota</taxon>
        <taxon>Metazoa</taxon>
        <taxon>Chordata</taxon>
        <taxon>Craniata</taxon>
        <taxon>Vertebrata</taxon>
        <taxon>Euteleostomi</taxon>
        <taxon>Mammalia</taxon>
        <taxon>Eutheria</taxon>
        <taxon>Euarchontoglires</taxon>
        <taxon>Primates</taxon>
        <taxon>Haplorrhini</taxon>
        <taxon>Catarrhini</taxon>
        <taxon>Cercopithecidae</taxon>
        <taxon>Cercopithecinae</taxon>
        <taxon>Papio</taxon>
    </lineage>
</organism>
<name>A0A096N349_PAPAN</name>
<evidence type="ECO:0000256" key="6">
    <source>
        <dbReference type="ARBA" id="ARBA00022685"/>
    </source>
</evidence>
<evidence type="ECO:0000256" key="17">
    <source>
        <dbReference type="SAM" id="Phobius"/>
    </source>
</evidence>
<dbReference type="PROSITE" id="PS51448">
    <property type="entry name" value="P_TREFOIL_2"/>
    <property type="match status" value="1"/>
</dbReference>
<evidence type="ECO:0000256" key="7">
    <source>
        <dbReference type="ARBA" id="ARBA00022692"/>
    </source>
</evidence>
<feature type="domain" description="P-type" evidence="19">
    <location>
        <begin position="310"/>
        <end position="350"/>
    </location>
</feature>
<dbReference type="Ensembl" id="ENSPANT00000014085.3">
    <property type="protein sequence ID" value="ENSPANP00000006755.3"/>
    <property type="gene ID" value="ENSPANG00000024909.3"/>
</dbReference>
<dbReference type="Proteomes" id="UP000028761">
    <property type="component" value="Chromosome 12"/>
</dbReference>
<dbReference type="InterPro" id="IPR054554">
    <property type="entry name" value="ZP1/4_Ig-like"/>
</dbReference>
<dbReference type="PROSITE" id="PS51034">
    <property type="entry name" value="ZP_2"/>
    <property type="match status" value="1"/>
</dbReference>
<feature type="region of interest" description="Disordered" evidence="16">
    <location>
        <begin position="629"/>
        <end position="670"/>
    </location>
</feature>
<evidence type="ECO:0000256" key="12">
    <source>
        <dbReference type="ARBA" id="ARBA00023180"/>
    </source>
</evidence>
<dbReference type="GO" id="GO:0035804">
    <property type="term" value="F:structural constituent of egg coat"/>
    <property type="evidence" value="ECO:0007669"/>
    <property type="project" value="TreeGrafter"/>
</dbReference>
<dbReference type="OMA" id="RFEVNNC"/>
<keyword evidence="4" id="KW-0964">Secreted</keyword>
<dbReference type="Pfam" id="PF23344">
    <property type="entry name" value="ZP-N"/>
    <property type="match status" value="1"/>
</dbReference>
<feature type="region of interest" description="Disordered" evidence="16">
    <location>
        <begin position="1"/>
        <end position="56"/>
    </location>
</feature>
<evidence type="ECO:0000256" key="13">
    <source>
        <dbReference type="ARBA" id="ARBA00023279"/>
    </source>
</evidence>
<dbReference type="PANTHER" id="PTHR23343">
    <property type="entry name" value="ZONA PELLUCIDA SPERM-BINDING PROTEIN"/>
    <property type="match status" value="1"/>
</dbReference>
<gene>
    <name evidence="20" type="primary">ZP1</name>
</gene>
<dbReference type="FunFam" id="2.60.40.3210:FF:000007">
    <property type="entry name" value="Zona pellucida glycoprotein 1"/>
    <property type="match status" value="1"/>
</dbReference>
<evidence type="ECO:0000256" key="10">
    <source>
        <dbReference type="ARBA" id="ARBA00023136"/>
    </source>
</evidence>
<dbReference type="Pfam" id="PF00100">
    <property type="entry name" value="Zona_pellucida"/>
    <property type="match status" value="1"/>
</dbReference>
<dbReference type="AlphaFoldDB" id="A0A096N349"/>
<protein>
    <submittedName>
        <fullName evidence="20">Zona pellucida glycoprotein 1</fullName>
    </submittedName>
</protein>
<dbReference type="Gene3D" id="2.60.40.3210">
    <property type="entry name" value="Zona pellucida, ZP-N domain"/>
    <property type="match status" value="1"/>
</dbReference>
<reference evidence="20" key="3">
    <citation type="submission" date="2025-09" db="UniProtKB">
        <authorList>
            <consortium name="Ensembl"/>
        </authorList>
    </citation>
    <scope>IDENTIFICATION</scope>
</reference>
<reference evidence="20" key="2">
    <citation type="submission" date="2025-08" db="UniProtKB">
        <authorList>
            <consortium name="Ensembl"/>
        </authorList>
    </citation>
    <scope>IDENTIFICATION</scope>
</reference>
<evidence type="ECO:0000256" key="1">
    <source>
        <dbReference type="ARBA" id="ARBA00004251"/>
    </source>
</evidence>
<evidence type="ECO:0000256" key="16">
    <source>
        <dbReference type="SAM" id="MobiDB-lite"/>
    </source>
</evidence>
<dbReference type="SMART" id="SM00018">
    <property type="entry name" value="PD"/>
    <property type="match status" value="1"/>
</dbReference>
<dbReference type="InterPro" id="IPR055355">
    <property type="entry name" value="ZP-C"/>
</dbReference>
<feature type="compositionally biased region" description="Polar residues" evidence="16">
    <location>
        <begin position="230"/>
        <end position="250"/>
    </location>
</feature>
<comment type="subcellular location">
    <subcellularLocation>
        <location evidence="1">Cell membrane</location>
        <topology evidence="1">Single-pass type I membrane protein</topology>
    </subcellularLocation>
    <subcellularLocation>
        <location evidence="14">Zona pellucida</location>
    </subcellularLocation>
</comment>
<dbReference type="PROSITE" id="PS00682">
    <property type="entry name" value="ZP_1"/>
    <property type="match status" value="1"/>
</dbReference>
<dbReference type="InterPro" id="IPR000519">
    <property type="entry name" value="P_trefoil_dom"/>
</dbReference>
<feature type="region of interest" description="Disordered" evidence="16">
    <location>
        <begin position="214"/>
        <end position="279"/>
    </location>
</feature>
<dbReference type="STRING" id="9555.ENSPANP00000006755"/>
<dbReference type="InterPro" id="IPR044913">
    <property type="entry name" value="P_trefoil_dom_sf"/>
</dbReference>
<dbReference type="SUPFAM" id="SSF57492">
    <property type="entry name" value="Trefoil"/>
    <property type="match status" value="1"/>
</dbReference>
<keyword evidence="12" id="KW-0325">Glycoprotein</keyword>
<proteinExistence type="inferred from homology"/>
<evidence type="ECO:0000256" key="9">
    <source>
        <dbReference type="ARBA" id="ARBA00022989"/>
    </source>
</evidence>
<dbReference type="GO" id="GO:0005576">
    <property type="term" value="C:extracellular region"/>
    <property type="evidence" value="ECO:0007669"/>
    <property type="project" value="UniProtKB-ARBA"/>
</dbReference>
<feature type="disulfide bond" evidence="15">
    <location>
        <begin position="321"/>
        <end position="336"/>
    </location>
</feature>
<dbReference type="GO" id="GO:0007339">
    <property type="term" value="P:binding of sperm to zona pellucida"/>
    <property type="evidence" value="ECO:0007669"/>
    <property type="project" value="TreeGrafter"/>
</dbReference>
<dbReference type="CDD" id="cd00111">
    <property type="entry name" value="Trefoil"/>
    <property type="match status" value="1"/>
</dbReference>
<keyword evidence="7 17" id="KW-0812">Transmembrane</keyword>
<dbReference type="PANTHER" id="PTHR23343:SF41">
    <property type="entry name" value="ZONA PELLUCIDA SPERM-BINDING PROTEIN 1"/>
    <property type="match status" value="1"/>
</dbReference>
<comment type="caution">
    <text evidence="15">Lacks conserved residue(s) required for the propagation of feature annotation.</text>
</comment>
<dbReference type="GO" id="GO:0005886">
    <property type="term" value="C:plasma membrane"/>
    <property type="evidence" value="ECO:0007669"/>
    <property type="project" value="UniProtKB-SubCell"/>
</dbReference>
<dbReference type="GeneTree" id="ENSGT00940000161188"/>
<evidence type="ECO:0000256" key="8">
    <source>
        <dbReference type="ARBA" id="ARBA00022729"/>
    </source>
</evidence>
<feature type="transmembrane region" description="Helical" evidence="17">
    <location>
        <begin position="678"/>
        <end position="700"/>
    </location>
</feature>
<evidence type="ECO:0000256" key="4">
    <source>
        <dbReference type="ARBA" id="ARBA00022525"/>
    </source>
</evidence>
<evidence type="ECO:0000256" key="15">
    <source>
        <dbReference type="PROSITE-ProRule" id="PRU00779"/>
    </source>
</evidence>
<dbReference type="InterPro" id="IPR051148">
    <property type="entry name" value="Zona_Pellucida_Domain_gp"/>
</dbReference>
<dbReference type="SMART" id="SM00241">
    <property type="entry name" value="ZP"/>
    <property type="match status" value="1"/>
</dbReference>
<evidence type="ECO:0000256" key="5">
    <source>
        <dbReference type="ARBA" id="ARBA00022530"/>
    </source>
</evidence>
<dbReference type="eggNOG" id="ENOG502RYNN">
    <property type="taxonomic scope" value="Eukaryota"/>
</dbReference>
<evidence type="ECO:0000259" key="18">
    <source>
        <dbReference type="PROSITE" id="PS51034"/>
    </source>
</evidence>
<dbReference type="InterPro" id="IPR048290">
    <property type="entry name" value="ZP_chr"/>
</dbReference>
<accession>A0A096N349</accession>
<dbReference type="GO" id="GO:0035805">
    <property type="term" value="C:egg coat"/>
    <property type="evidence" value="ECO:0007669"/>
    <property type="project" value="UniProtKB-SubCell"/>
</dbReference>
<evidence type="ECO:0000313" key="21">
    <source>
        <dbReference type="Proteomes" id="UP000028761"/>
    </source>
</evidence>
<keyword evidence="21" id="KW-1185">Reference proteome</keyword>
<evidence type="ECO:0000256" key="2">
    <source>
        <dbReference type="ARBA" id="ARBA00010863"/>
    </source>
</evidence>
<keyword evidence="8" id="KW-0732">Signal</keyword>
<dbReference type="Bgee" id="ENSPANG00000024909">
    <property type="expression patterns" value="Expressed in lateral hypothalamic nucleus and 2 other cell types or tissues"/>
</dbReference>
<evidence type="ECO:0000313" key="20">
    <source>
        <dbReference type="Ensembl" id="ENSPANP00000006755.3"/>
    </source>
</evidence>
<keyword evidence="10 17" id="KW-0472">Membrane</keyword>
<dbReference type="InterPro" id="IPR017977">
    <property type="entry name" value="ZP_dom_CS"/>
</dbReference>
<dbReference type="InterPro" id="IPR042235">
    <property type="entry name" value="ZP-C_dom"/>
</dbReference>
<dbReference type="InterPro" id="IPR055356">
    <property type="entry name" value="ZP-N"/>
</dbReference>
<evidence type="ECO:0000259" key="19">
    <source>
        <dbReference type="PROSITE" id="PS51448"/>
    </source>
</evidence>
<keyword evidence="3" id="KW-1003">Cell membrane</keyword>
<feature type="domain" description="ZP" evidence="18">
    <location>
        <begin position="355"/>
        <end position="629"/>
    </location>
</feature>
<dbReference type="Pfam" id="PF22821">
    <property type="entry name" value="ZP1_ZP4_Ig-like"/>
    <property type="match status" value="1"/>
</dbReference>
<dbReference type="GO" id="GO:0060468">
    <property type="term" value="P:prevention of polyspermy"/>
    <property type="evidence" value="ECO:0007669"/>
    <property type="project" value="TreeGrafter"/>
</dbReference>
<keyword evidence="6" id="KW-0165">Cleavage on pair of basic residues</keyword>
<dbReference type="InterPro" id="IPR001507">
    <property type="entry name" value="ZP_dom"/>
</dbReference>
<dbReference type="FunFam" id="2.60.40.4100:FF:000004">
    <property type="entry name" value="Zona pellucida sperm-binding protein 2"/>
    <property type="match status" value="1"/>
</dbReference>
<keyword evidence="11 15" id="KW-1015">Disulfide bond</keyword>
<reference evidence="20 21" key="1">
    <citation type="submission" date="2012-03" db="EMBL/GenBank/DDBJ databases">
        <title>Whole Genome Assembly of Papio anubis.</title>
        <authorList>
            <person name="Liu Y.L."/>
            <person name="Abraham K.A."/>
            <person name="Akbar H.A."/>
            <person name="Ali S.A."/>
            <person name="Anosike U.A."/>
            <person name="Aqrawi P.A."/>
            <person name="Arias F.A."/>
            <person name="Attaway T.A."/>
            <person name="Awwad R.A."/>
            <person name="Babu C.B."/>
            <person name="Bandaranaike D.B."/>
            <person name="Battles P.B."/>
            <person name="Bell A.B."/>
            <person name="Beltran B.B."/>
            <person name="Berhane-Mersha D.B."/>
            <person name="Bess C.B."/>
            <person name="Bickham C.B."/>
            <person name="Bolden T.B."/>
            <person name="Carter K.C."/>
            <person name="Chau D.C."/>
            <person name="Chavez A.C."/>
            <person name="Clerc-Blankenburg K.C."/>
            <person name="Coyle M.C."/>
            <person name="Dao M.D."/>
            <person name="Davila M.L.D."/>
            <person name="Davy-Carroll L.D."/>
            <person name="Denson S.D."/>
            <person name="Dinh H.D."/>
            <person name="Fernandez S.F."/>
            <person name="Fernando P.F."/>
            <person name="Forbes L.F."/>
            <person name="Francis C.F."/>
            <person name="Francisco L.F."/>
            <person name="Fu Q.F."/>
            <person name="Garcia-Iii R.G."/>
            <person name="Garrett T.G."/>
            <person name="Gross S.G."/>
            <person name="Gubbala S.G."/>
            <person name="Hirani K.H."/>
            <person name="Hogues M.H."/>
            <person name="Hollins B.H."/>
            <person name="Jackson L.J."/>
            <person name="Javaid M.J."/>
            <person name="Jhangiani S.J."/>
            <person name="Johnson A.J."/>
            <person name="Johnson B.J."/>
            <person name="Jones J.J."/>
            <person name="Joshi V.J."/>
            <person name="Kalu J.K."/>
            <person name="Khan N.K."/>
            <person name="Korchina V.K."/>
            <person name="Kovar C.K."/>
            <person name="Lago L.L."/>
            <person name="Lara F.L."/>
            <person name="Le T.-K.L."/>
            <person name="Lee S.L."/>
            <person name="Legall-Iii F.L."/>
            <person name="Lemon S.L."/>
            <person name="Liu J.L."/>
            <person name="Liu Y.-S.L."/>
            <person name="Liyanage D.L."/>
            <person name="Lopez J.L."/>
            <person name="Lorensuhewa L.L."/>
            <person name="Mata R.M."/>
            <person name="Mathew T.M."/>
            <person name="Mercado C.M."/>
            <person name="Mercado I.M."/>
            <person name="Morales K.M."/>
            <person name="Morgan M.M."/>
            <person name="Munidasa M.M."/>
            <person name="Ngo D.N."/>
            <person name="Nguyen L.N."/>
            <person name="Nguyen T.N."/>
            <person name="Nguyen N.N."/>
            <person name="Obregon M.O."/>
            <person name="Okwuonu G.O."/>
            <person name="Ongeri F.O."/>
            <person name="Onwere C.O."/>
            <person name="Osifeso I.O."/>
            <person name="Parra A.P."/>
            <person name="Patil S.P."/>
            <person name="Perez A.P."/>
            <person name="Perez Y.P."/>
            <person name="Pham C.P."/>
            <person name="Pu L.-L.P."/>
            <person name="Puazo M.P."/>
            <person name="Quiroz J.Q."/>
            <person name="Rouhana J.R."/>
            <person name="Ruiz M.R."/>
            <person name="Ruiz S.-J.R."/>
            <person name="Saada N.S."/>
            <person name="Santibanez J.S."/>
            <person name="Scheel M.S."/>
            <person name="Schneider B.S."/>
            <person name="Simmons D.S."/>
            <person name="Sisson I.S."/>
            <person name="Tang L.-Y.T."/>
            <person name="Thornton R.T."/>
            <person name="Tisius J.T."/>
            <person name="Toledanes G.T."/>
            <person name="Trejos Z.T."/>
            <person name="Usmani K.U."/>
            <person name="Varghese R.V."/>
            <person name="Vattathil S.V."/>
            <person name="Vee V.V."/>
            <person name="Walker D.W."/>
            <person name="Weissenberger G.W."/>
            <person name="White C.W."/>
            <person name="Williams A.W."/>
            <person name="Woodworth J.W."/>
            <person name="Wright R.W."/>
            <person name="Zhu Y.Z."/>
            <person name="Han Y.H."/>
            <person name="Newsham I.N."/>
            <person name="Nazareth L.N."/>
            <person name="Worley K.W."/>
            <person name="Muzny D.M."/>
            <person name="Rogers J.R."/>
            <person name="Gibbs R.G."/>
        </authorList>
    </citation>
    <scope>NUCLEOTIDE SEQUENCE [LARGE SCALE GENOMIC DNA]</scope>
</reference>
<evidence type="ECO:0000256" key="3">
    <source>
        <dbReference type="ARBA" id="ARBA00022475"/>
    </source>
</evidence>
<keyword evidence="5" id="KW-0272">Extracellular matrix</keyword>
<dbReference type="PRINTS" id="PR00023">
    <property type="entry name" value="ZPELLUCIDA"/>
</dbReference>